<evidence type="ECO:0000313" key="3">
    <source>
        <dbReference type="Proteomes" id="UP000000768"/>
    </source>
</evidence>
<dbReference type="AlphaFoldDB" id="A0A1W0VSR4"/>
<accession>A0A1W0VSR4</accession>
<dbReference type="STRING" id="4558.A0A1W0VSR4"/>
<dbReference type="Pfam" id="PF04782">
    <property type="entry name" value="DUF632"/>
    <property type="match status" value="1"/>
</dbReference>
<sequence length="94" mass="10914">MGSGNLTSTLQKLYMWEKKLLEEVKVCWRLEGKKYDITRKLGTHFVSHCWFTGCLREGRRLPEDPYLMVVSKFVLYLFSAINKPKGGRCVIING</sequence>
<gene>
    <name evidence="2" type="ORF">SORBI_3010G131000</name>
</gene>
<dbReference type="Gramene" id="OQU76328">
    <property type="protein sequence ID" value="OQU76328"/>
    <property type="gene ID" value="SORBI_3010G131000"/>
</dbReference>
<proteinExistence type="predicted"/>
<dbReference type="Proteomes" id="UP000000768">
    <property type="component" value="Chromosome 10"/>
</dbReference>
<reference evidence="2" key="2">
    <citation type="submission" date="2017-02" db="EMBL/GenBank/DDBJ databases">
        <title>WGS assembly of Sorghum bicolor.</title>
        <authorList>
            <person name="Paterson A."/>
            <person name="Mullet J."/>
            <person name="Bowers J."/>
            <person name="Bruggmann R."/>
            <person name="Dubchak I."/>
            <person name="Grimwood J."/>
            <person name="Gundlach H."/>
            <person name="Haberer G."/>
            <person name="Hellsten U."/>
            <person name="Mitros T."/>
            <person name="Poliakov A."/>
            <person name="Schmutz J."/>
            <person name="Spannagl M."/>
            <person name="Tang H."/>
            <person name="Wang X."/>
            <person name="Wicker T."/>
            <person name="Bharti A."/>
            <person name="Chapman J."/>
            <person name="Feltus F."/>
            <person name="Gowik U."/>
            <person name="Grigoriev I."/>
            <person name="Lyons E."/>
            <person name="Maher C."/>
            <person name="Martis M."/>
            <person name="Narechania A."/>
            <person name="Otillar R."/>
            <person name="Penning B."/>
            <person name="Salamov A."/>
            <person name="Wang Y."/>
            <person name="Zhang L."/>
            <person name="Carpita N."/>
            <person name="Freeling M."/>
            <person name="Gingle A."/>
            <person name="Hash C."/>
            <person name="Keller B."/>
            <person name="Klein P."/>
            <person name="Kresovich S."/>
            <person name="Mccann M."/>
            <person name="Ming R."/>
            <person name="Peterson D."/>
            <person name="Rahman M."/>
            <person name="Ware D."/>
            <person name="Westhoff P."/>
            <person name="Mayer K."/>
            <person name="Messing J."/>
            <person name="Sims D."/>
            <person name="Jenkins J."/>
            <person name="Shu S."/>
            <person name="Rokhsar D."/>
        </authorList>
    </citation>
    <scope>NUCLEOTIDE SEQUENCE</scope>
</reference>
<reference evidence="2 3" key="1">
    <citation type="journal article" date="2009" name="Nature">
        <title>The Sorghum bicolor genome and the diversification of grasses.</title>
        <authorList>
            <person name="Paterson A.H."/>
            <person name="Bowers J.E."/>
            <person name="Bruggmann R."/>
            <person name="Dubchak I."/>
            <person name="Grimwood J."/>
            <person name="Gundlach H."/>
            <person name="Haberer G."/>
            <person name="Hellsten U."/>
            <person name="Mitros T."/>
            <person name="Poliakov A."/>
            <person name="Schmutz J."/>
            <person name="Spannagl M."/>
            <person name="Tang H."/>
            <person name="Wang X."/>
            <person name="Wicker T."/>
            <person name="Bharti A.K."/>
            <person name="Chapman J."/>
            <person name="Feltus F.A."/>
            <person name="Gowik U."/>
            <person name="Grigoriev I.V."/>
            <person name="Lyons E."/>
            <person name="Maher C.A."/>
            <person name="Martis M."/>
            <person name="Narechania A."/>
            <person name="Otillar R.P."/>
            <person name="Penning B.W."/>
            <person name="Salamov A.A."/>
            <person name="Wang Y."/>
            <person name="Zhang L."/>
            <person name="Carpita N.C."/>
            <person name="Freeling M."/>
            <person name="Gingle A.R."/>
            <person name="Hash C.T."/>
            <person name="Keller B."/>
            <person name="Klein P."/>
            <person name="Kresovich S."/>
            <person name="McCann M.C."/>
            <person name="Ming R."/>
            <person name="Peterson D.G."/>
            <person name="Mehboob-ur-Rahman"/>
            <person name="Ware D."/>
            <person name="Westhoff P."/>
            <person name="Mayer K.F."/>
            <person name="Messing J."/>
            <person name="Rokhsar D.S."/>
        </authorList>
    </citation>
    <scope>NUCLEOTIDE SEQUENCE [LARGE SCALE GENOMIC DNA]</scope>
    <source>
        <strain evidence="3">cv. BTx623</strain>
    </source>
</reference>
<evidence type="ECO:0000259" key="1">
    <source>
        <dbReference type="PROSITE" id="PS50172"/>
    </source>
</evidence>
<feature type="domain" description="BRCT" evidence="1">
    <location>
        <begin position="33"/>
        <end position="68"/>
    </location>
</feature>
<dbReference type="SUPFAM" id="SSF52113">
    <property type="entry name" value="BRCT domain"/>
    <property type="match status" value="1"/>
</dbReference>
<dbReference type="PROSITE" id="PS50172">
    <property type="entry name" value="BRCT"/>
    <property type="match status" value="1"/>
</dbReference>
<dbReference type="InterPro" id="IPR036420">
    <property type="entry name" value="BRCT_dom_sf"/>
</dbReference>
<dbReference type="ExpressionAtlas" id="A0A1W0VSR4">
    <property type="expression patterns" value="baseline and differential"/>
</dbReference>
<dbReference type="InterPro" id="IPR001357">
    <property type="entry name" value="BRCT_dom"/>
</dbReference>
<dbReference type="PANTHER" id="PTHR47776:SF2">
    <property type="entry name" value="RING-TYPE E3 UBIQUITIN TRANSFERASE BRCA1"/>
    <property type="match status" value="1"/>
</dbReference>
<reference evidence="3" key="3">
    <citation type="journal article" date="2018" name="Plant J.">
        <title>The Sorghum bicolor reference genome: improved assembly, gene annotations, a transcriptome atlas, and signatures of genome organization.</title>
        <authorList>
            <person name="McCormick R.F."/>
            <person name="Truong S.K."/>
            <person name="Sreedasyam A."/>
            <person name="Jenkins J."/>
            <person name="Shu S."/>
            <person name="Sims D."/>
            <person name="Kennedy M."/>
            <person name="Amirebrahimi M."/>
            <person name="Weers B.D."/>
            <person name="McKinley B."/>
            <person name="Mattison A."/>
            <person name="Morishige D.T."/>
            <person name="Grimwood J."/>
            <person name="Schmutz J."/>
            <person name="Mullet J.E."/>
        </authorList>
    </citation>
    <scope>NUCLEOTIDE SEQUENCE [LARGE SCALE GENOMIC DNA]</scope>
    <source>
        <strain evidence="3">cv. BTx623</strain>
    </source>
</reference>
<dbReference type="InterPro" id="IPR006867">
    <property type="entry name" value="DUF632"/>
</dbReference>
<dbReference type="Gene3D" id="3.40.50.10190">
    <property type="entry name" value="BRCT domain"/>
    <property type="match status" value="1"/>
</dbReference>
<dbReference type="EMBL" id="CM000769">
    <property type="protein sequence ID" value="OQU76328.1"/>
    <property type="molecule type" value="Genomic_DNA"/>
</dbReference>
<dbReference type="Gramene" id="OQU76327">
    <property type="protein sequence ID" value="OQU76327"/>
    <property type="gene ID" value="SORBI_3010G131000"/>
</dbReference>
<name>A0A1W0VSR4_SORBI</name>
<organism evidence="2 3">
    <name type="scientific">Sorghum bicolor</name>
    <name type="common">Sorghum</name>
    <name type="synonym">Sorghum vulgare</name>
    <dbReference type="NCBI Taxonomy" id="4558"/>
    <lineage>
        <taxon>Eukaryota</taxon>
        <taxon>Viridiplantae</taxon>
        <taxon>Streptophyta</taxon>
        <taxon>Embryophyta</taxon>
        <taxon>Tracheophyta</taxon>
        <taxon>Spermatophyta</taxon>
        <taxon>Magnoliopsida</taxon>
        <taxon>Liliopsida</taxon>
        <taxon>Poales</taxon>
        <taxon>Poaceae</taxon>
        <taxon>PACMAD clade</taxon>
        <taxon>Panicoideae</taxon>
        <taxon>Andropogonodae</taxon>
        <taxon>Andropogoneae</taxon>
        <taxon>Sorghinae</taxon>
        <taxon>Sorghum</taxon>
    </lineage>
</organism>
<dbReference type="PANTHER" id="PTHR47776">
    <property type="entry name" value="F5A8.9 PROTEIN"/>
    <property type="match status" value="1"/>
</dbReference>
<evidence type="ECO:0000313" key="2">
    <source>
        <dbReference type="EMBL" id="OQU76327.1"/>
    </source>
</evidence>
<keyword evidence="3" id="KW-1185">Reference proteome</keyword>
<dbReference type="EMBL" id="CM000769">
    <property type="protein sequence ID" value="OQU76327.1"/>
    <property type="molecule type" value="Genomic_DNA"/>
</dbReference>
<dbReference type="InParanoid" id="A0A1W0VSR4"/>
<protein>
    <recommendedName>
        <fullName evidence="1">BRCT domain-containing protein</fullName>
    </recommendedName>
</protein>